<feature type="transmembrane region" description="Helical" evidence="1">
    <location>
        <begin position="252"/>
        <end position="272"/>
    </location>
</feature>
<feature type="transmembrane region" description="Helical" evidence="1">
    <location>
        <begin position="182"/>
        <end position="202"/>
    </location>
</feature>
<name>A0A512BLV6_9HYPH</name>
<comment type="caution">
    <text evidence="2">The sequence shown here is derived from an EMBL/GenBank/DDBJ whole genome shotgun (WGS) entry which is preliminary data.</text>
</comment>
<organism evidence="2 3">
    <name type="scientific">Microvirga aerophila</name>
    <dbReference type="NCBI Taxonomy" id="670291"/>
    <lineage>
        <taxon>Bacteria</taxon>
        <taxon>Pseudomonadati</taxon>
        <taxon>Pseudomonadota</taxon>
        <taxon>Alphaproteobacteria</taxon>
        <taxon>Hyphomicrobiales</taxon>
        <taxon>Methylobacteriaceae</taxon>
        <taxon>Microvirga</taxon>
    </lineage>
</organism>
<proteinExistence type="predicted"/>
<dbReference type="OrthoDB" id="8445931at2"/>
<feature type="transmembrane region" description="Helical" evidence="1">
    <location>
        <begin position="143"/>
        <end position="161"/>
    </location>
</feature>
<feature type="transmembrane region" description="Helical" evidence="1">
    <location>
        <begin position="72"/>
        <end position="97"/>
    </location>
</feature>
<feature type="transmembrane region" description="Helical" evidence="1">
    <location>
        <begin position="6"/>
        <end position="31"/>
    </location>
</feature>
<gene>
    <name evidence="2" type="ORF">MAE02_06470</name>
</gene>
<reference evidence="2 3" key="1">
    <citation type="submission" date="2019-07" db="EMBL/GenBank/DDBJ databases">
        <title>Whole genome shotgun sequence of Microvirga aerophila NBRC 106136.</title>
        <authorList>
            <person name="Hosoyama A."/>
            <person name="Uohara A."/>
            <person name="Ohji S."/>
            <person name="Ichikawa N."/>
        </authorList>
    </citation>
    <scope>NUCLEOTIDE SEQUENCE [LARGE SCALE GENOMIC DNA]</scope>
    <source>
        <strain evidence="2 3">NBRC 106136</strain>
    </source>
</reference>
<dbReference type="Pfam" id="PF04143">
    <property type="entry name" value="Sulf_transp"/>
    <property type="match status" value="1"/>
</dbReference>
<feature type="transmembrane region" description="Helical" evidence="1">
    <location>
        <begin position="284"/>
        <end position="303"/>
    </location>
</feature>
<dbReference type="EMBL" id="BJYU01000004">
    <property type="protein sequence ID" value="GEO12951.1"/>
    <property type="molecule type" value="Genomic_DNA"/>
</dbReference>
<evidence type="ECO:0000313" key="3">
    <source>
        <dbReference type="Proteomes" id="UP000321085"/>
    </source>
</evidence>
<sequence>MATLSILTALAAIGLMGFAIQRGGTCTVAAIEEIVAERRFGRLGALIEASLWVGGGLVLLNTAGLLPVMPAGYAAGFATVAGGMLLGIGAFVNRTCAIGTIARLGSGEWAYLATPVGFFLGSLAVLHLPAPAPLAETSSVLEASAWLAILCLVLIAVRLFTHGRAIRRKGITPLGHIWSPHVATTIIGITFLTASLTVGSWTYTETLAGMAHGMTADLAPRLLLFAALLAGALLGGWTGGRVRHVMPNAASVGRCLAGGTLMGAGGALVPGGNDALILVGMPLLWPYAWLAFASMCCAIYLAIRLARLAMR</sequence>
<feature type="transmembrane region" description="Helical" evidence="1">
    <location>
        <begin position="222"/>
        <end position="240"/>
    </location>
</feature>
<dbReference type="AlphaFoldDB" id="A0A512BLV6"/>
<dbReference type="RefSeq" id="WP_114185150.1">
    <property type="nucleotide sequence ID" value="NZ_BJYU01000004.1"/>
</dbReference>
<protein>
    <submittedName>
        <fullName evidence="2">Uncharacterized protein</fullName>
    </submittedName>
</protein>
<evidence type="ECO:0000313" key="2">
    <source>
        <dbReference type="EMBL" id="GEO12951.1"/>
    </source>
</evidence>
<feature type="transmembrane region" description="Helical" evidence="1">
    <location>
        <begin position="43"/>
        <end position="66"/>
    </location>
</feature>
<dbReference type="Proteomes" id="UP000321085">
    <property type="component" value="Unassembled WGS sequence"/>
</dbReference>
<evidence type="ECO:0000256" key="1">
    <source>
        <dbReference type="SAM" id="Phobius"/>
    </source>
</evidence>
<keyword evidence="1" id="KW-1133">Transmembrane helix</keyword>
<dbReference type="InterPro" id="IPR007272">
    <property type="entry name" value="Sulf_transp_TsuA/YedE"/>
</dbReference>
<keyword evidence="1" id="KW-0812">Transmembrane</keyword>
<feature type="transmembrane region" description="Helical" evidence="1">
    <location>
        <begin position="109"/>
        <end position="128"/>
    </location>
</feature>
<accession>A0A512BLV6</accession>
<keyword evidence="3" id="KW-1185">Reference proteome</keyword>
<keyword evidence="1" id="KW-0472">Membrane</keyword>